<organism evidence="2 3">
    <name type="scientific">Chelativorans petroleitrophicus</name>
    <dbReference type="NCBI Taxonomy" id="2975484"/>
    <lineage>
        <taxon>Bacteria</taxon>
        <taxon>Pseudomonadati</taxon>
        <taxon>Pseudomonadota</taxon>
        <taxon>Alphaproteobacteria</taxon>
        <taxon>Hyphomicrobiales</taxon>
        <taxon>Phyllobacteriaceae</taxon>
        <taxon>Chelativorans</taxon>
    </lineage>
</organism>
<feature type="compositionally biased region" description="Basic and acidic residues" evidence="1">
    <location>
        <begin position="7"/>
        <end position="19"/>
    </location>
</feature>
<evidence type="ECO:0000256" key="1">
    <source>
        <dbReference type="SAM" id="MobiDB-lite"/>
    </source>
</evidence>
<evidence type="ECO:0000313" key="3">
    <source>
        <dbReference type="Proteomes" id="UP001149009"/>
    </source>
</evidence>
<comment type="caution">
    <text evidence="2">The sequence shown here is derived from an EMBL/GenBank/DDBJ whole genome shotgun (WGS) entry which is preliminary data.</text>
</comment>
<protein>
    <submittedName>
        <fullName evidence="2">Uncharacterized protein</fullName>
    </submittedName>
</protein>
<gene>
    <name evidence="2" type="ORF">NYR54_05410</name>
</gene>
<dbReference type="EMBL" id="JAODNV010000006">
    <property type="protein sequence ID" value="MCT8989729.1"/>
    <property type="molecule type" value="Genomic_DNA"/>
</dbReference>
<name>A0A9X2X7W0_9HYPH</name>
<dbReference type="AlphaFoldDB" id="A0A9X2X7W0"/>
<reference evidence="2" key="1">
    <citation type="submission" date="2022-08" db="EMBL/GenBank/DDBJ databases">
        <title>Chelativorans sichuanense sp. nov., a paraffin oil-degrading bacterium isolated from a mixture of oil-based drill cuttings and paddy soil.</title>
        <authorList>
            <person name="Yu J."/>
            <person name="Liu H."/>
            <person name="Chen Q."/>
        </authorList>
    </citation>
    <scope>NUCLEOTIDE SEQUENCE</scope>
    <source>
        <strain evidence="2">SCAU 2101</strain>
    </source>
</reference>
<sequence>MAMSFSAHEKERDGSDRSSPETLPVVPLRPPTRLLVWLTTSPWRNNPPLTIPVAHHLSVLKSRGWLLRQATPRNFVVWRGEILRGHSWPLIVLPNREVRLTTVERSAIAVCLAAPALFRIAGNPASDEDTENADRFASQLGFCGGTHELAAYLASANRKIHAALAPPWAGIINERY</sequence>
<dbReference type="RefSeq" id="WP_261514584.1">
    <property type="nucleotide sequence ID" value="NZ_JAODNV010000006.1"/>
</dbReference>
<evidence type="ECO:0000313" key="2">
    <source>
        <dbReference type="EMBL" id="MCT8989729.1"/>
    </source>
</evidence>
<accession>A0A9X2X7W0</accession>
<proteinExistence type="predicted"/>
<dbReference type="Proteomes" id="UP001149009">
    <property type="component" value="Unassembled WGS sequence"/>
</dbReference>
<feature type="region of interest" description="Disordered" evidence="1">
    <location>
        <begin position="1"/>
        <end position="25"/>
    </location>
</feature>
<keyword evidence="3" id="KW-1185">Reference proteome</keyword>